<comment type="caution">
    <text evidence="3">The sequence shown here is derived from an EMBL/GenBank/DDBJ whole genome shotgun (WGS) entry which is preliminary data.</text>
</comment>
<evidence type="ECO:0000256" key="1">
    <source>
        <dbReference type="SAM" id="Phobius"/>
    </source>
</evidence>
<dbReference type="Proteomes" id="UP000238356">
    <property type="component" value="Unassembled WGS sequence"/>
</dbReference>
<dbReference type="RefSeq" id="WP_104364564.1">
    <property type="nucleotide sequence ID" value="NZ_PSZD01000028.1"/>
</dbReference>
<accession>A0A2S5ZXM4</accession>
<dbReference type="PANTHER" id="PTHR33371">
    <property type="entry name" value="INTERMEMBRANE PHOSPHOLIPID TRANSPORT SYSTEM BINDING PROTEIN MLAD-RELATED"/>
    <property type="match status" value="1"/>
</dbReference>
<dbReference type="PANTHER" id="PTHR33371:SF4">
    <property type="entry name" value="INTERMEMBRANE PHOSPHOLIPID TRANSPORT SYSTEM BINDING PROTEIN MLAD"/>
    <property type="match status" value="1"/>
</dbReference>
<keyword evidence="4" id="KW-1185">Reference proteome</keyword>
<gene>
    <name evidence="3" type="ORF">C5F51_30690</name>
</gene>
<feature type="transmembrane region" description="Helical" evidence="1">
    <location>
        <begin position="21"/>
        <end position="47"/>
    </location>
</feature>
<protein>
    <submittedName>
        <fullName evidence="3">Mammalian cell entry protein</fullName>
    </submittedName>
</protein>
<feature type="domain" description="Mce/MlaD" evidence="2">
    <location>
        <begin position="54"/>
        <end position="127"/>
    </location>
</feature>
<keyword evidence="1" id="KW-0472">Membrane</keyword>
<keyword evidence="1" id="KW-0812">Transmembrane</keyword>
<evidence type="ECO:0000313" key="4">
    <source>
        <dbReference type="Proteomes" id="UP000238356"/>
    </source>
</evidence>
<sequence>MQNSLTSGPRRGSMRNVIRRVAGSEVLLGTVVVVTAVVALGATTVFYTHPVGQRSVSFETTDASALSTGQEVRVAGITVGKVDKVSLRPDTVLVEARISADTFIGDDSRVEVRMLTPVGGYAVTIVPLGRGALGSRVIPADHVTVPYSIGDVLQAAPHVTDKVDGSTVDANIDQFAQALQHNSTSFASVISGMNSIASVMDRQRSQIEQITGLASDYLKTFNGSRDFVFDLIRQIDVVVSTYDNAHAGFNEAYSLLGDVLMRLQPEMKFFLDHKDQVRDAVEKVKTSIESFTTNMGPAIDKLQDLRAQLEAWLTPQGLATVAGGTVLATDICVPLPGRTC</sequence>
<reference evidence="3 4" key="1">
    <citation type="submission" date="2018-02" db="EMBL/GenBank/DDBJ databases">
        <title>8 Nocardia nova and 1 Nocardia cyriacigeorgica strain used for evolution to TMP-SMX.</title>
        <authorList>
            <person name="Mehta H."/>
            <person name="Weng J."/>
            <person name="Shamoo Y."/>
        </authorList>
    </citation>
    <scope>NUCLEOTIDE SEQUENCE [LARGE SCALE GENOMIC DNA]</scope>
    <source>
        <strain evidence="3 4">BAA2227</strain>
    </source>
</reference>
<evidence type="ECO:0000313" key="3">
    <source>
        <dbReference type="EMBL" id="PPJ22694.1"/>
    </source>
</evidence>
<dbReference type="Pfam" id="PF02470">
    <property type="entry name" value="MlaD"/>
    <property type="match status" value="1"/>
</dbReference>
<keyword evidence="1" id="KW-1133">Transmembrane helix</keyword>
<dbReference type="EMBL" id="PSZD01000028">
    <property type="protein sequence ID" value="PPJ22694.1"/>
    <property type="molecule type" value="Genomic_DNA"/>
</dbReference>
<dbReference type="InterPro" id="IPR003399">
    <property type="entry name" value="Mce/MlaD"/>
</dbReference>
<dbReference type="AlphaFoldDB" id="A0A2S5ZXM4"/>
<dbReference type="InterPro" id="IPR052336">
    <property type="entry name" value="MlaD_Phospholipid_Transporter"/>
</dbReference>
<proteinExistence type="predicted"/>
<evidence type="ECO:0000259" key="2">
    <source>
        <dbReference type="Pfam" id="PF02470"/>
    </source>
</evidence>
<organism evidence="3 4">
    <name type="scientific">Nocardia nova</name>
    <dbReference type="NCBI Taxonomy" id="37330"/>
    <lineage>
        <taxon>Bacteria</taxon>
        <taxon>Bacillati</taxon>
        <taxon>Actinomycetota</taxon>
        <taxon>Actinomycetes</taxon>
        <taxon>Mycobacteriales</taxon>
        <taxon>Nocardiaceae</taxon>
        <taxon>Nocardia</taxon>
    </lineage>
</organism>
<name>A0A2S5ZXM4_9NOCA</name>